<dbReference type="FunFam" id="1.10.150.20:FF:000027">
    <property type="entry name" value="DNA-directed RNA polymerase"/>
    <property type="match status" value="1"/>
</dbReference>
<dbReference type="AlphaFoldDB" id="A0AA88DLP2"/>
<dbReference type="InterPro" id="IPR046950">
    <property type="entry name" value="DNA-dir_Rpol_C_phage-type"/>
</dbReference>
<dbReference type="EC" id="2.7.7.6" evidence="2"/>
<keyword evidence="7" id="KW-0804">Transcription</keyword>
<evidence type="ECO:0000256" key="1">
    <source>
        <dbReference type="ARBA" id="ARBA00009493"/>
    </source>
</evidence>
<dbReference type="InterPro" id="IPR024075">
    <property type="entry name" value="DNA-dir_RNA_pol_helix_hairp_sf"/>
</dbReference>
<evidence type="ECO:0000256" key="6">
    <source>
        <dbReference type="ARBA" id="ARBA00022946"/>
    </source>
</evidence>
<dbReference type="FunFam" id="1.10.1320.10:FF:000001">
    <property type="entry name" value="DNA-directed RNA polymerase"/>
    <property type="match status" value="1"/>
</dbReference>
<dbReference type="PANTHER" id="PTHR10102">
    <property type="entry name" value="DNA-DIRECTED RNA POLYMERASE, MITOCHONDRIAL"/>
    <property type="match status" value="1"/>
</dbReference>
<dbReference type="GO" id="GO:0003899">
    <property type="term" value="F:DNA-directed RNA polymerase activity"/>
    <property type="evidence" value="ECO:0007669"/>
    <property type="project" value="UniProtKB-EC"/>
</dbReference>
<evidence type="ECO:0000256" key="7">
    <source>
        <dbReference type="ARBA" id="ARBA00023163"/>
    </source>
</evidence>
<dbReference type="EMBL" id="BTGU01000071">
    <property type="protein sequence ID" value="GMN57587.1"/>
    <property type="molecule type" value="Genomic_DNA"/>
</dbReference>
<dbReference type="Gene3D" id="1.10.1320.10">
    <property type="entry name" value="DNA-directed RNA polymerase, N-terminal domain"/>
    <property type="match status" value="1"/>
</dbReference>
<gene>
    <name evidence="10" type="ORF">TIFTF001_026681</name>
</gene>
<comment type="caution">
    <text evidence="10">The sequence shown here is derived from an EMBL/GenBank/DDBJ whole genome shotgun (WGS) entry which is preliminary data.</text>
</comment>
<sequence>MSISKPSLLSANFSPGICHFRPSLSKTLIFPAKHPPMWRNCARQAFWRNQGCRLSSPSSSHASRHFLGKSQDSNFSNELKSRPLELIFSSTQVPHEEVSAKSSDFGNLRNSIRFKAFCPRVFSSMAEAVSSPTDIEDDASVDEEFQGLMQDIDKEEKRRARHWRQRRLDMARGMGQRRYELLKKRQVKIETEEWERAAAEYKELLMDMCSKRLAPNLPYMKSLFLGWFEPLRDAIEKEQEMCRDKTKRTVYAPYFVQLPAEMMAVITMHKLMGLVMTKDDHGIARVVKASLAIGDAIEQEVKMQRFLEKSKKKTVSKDEEEERPGAKIEEKLKKKVTTLMKQQKLRAARQMVNVHDGSKPWGQNIKAKVGSRLIELLIQTAYIQPPIDQFSDDPPEIRPAFIHTVKVLTKDGKKTGRKFGFIQCDPLVVKGLEKSASHVVIPYMPMLVPPVNWTGYDKGGHFFLPSYVMRTHGVRQQREAVKRVPRKQLEPVFEALDTLGNTKWRINKRVLSVVERIWSGGGRLADLVDRDDLPLPEKPDTEDEALLKKWKWNVRSVRKENRERYSQRCDTELKLSVARKMKDEEGFYYPHNVDFRGRAYPMHPHLNHLGSDLCRGILEFEEGRPLGKSGLRWLKIHLANLYATGGVDKLSHEGRIAFTENHFDEIYDSADRPLEGKRWWLNAEDPFQCLAVCINLADALRSSSPETFISHVHIHQLIRIVLEKVRVTSLKLKEDGSCNGLQHYAALGRDKLGAASVNLVAGDKPADVYSGIAQRVLEIMRRDAEKDPEVFPDALPAKAIINQVDRKLVKQTVMTSVYGVTYVGARDQIMRRLKERGAIMDDKELFGCACYAAKITLTALGEMFEAARSIMNWLGDCAKIIASQNEPVKWTTPLGLPVVQPYRKLGRHLIKTSLQVLTVHRETEKVMVRRQRTAFPPNFVHSLDGSHMMMTAVACRKAGITFAGVHDSYWTHACDVDEMNRILREKFVELYETPILENVQYLPFLSFHEKFLSNKVLFLSLLEESNLQAAT</sequence>
<dbReference type="SMART" id="SM01311">
    <property type="entry name" value="RPOL_N"/>
    <property type="match status" value="1"/>
</dbReference>
<evidence type="ECO:0000313" key="11">
    <source>
        <dbReference type="Proteomes" id="UP001187192"/>
    </source>
</evidence>
<evidence type="ECO:0000313" key="10">
    <source>
        <dbReference type="EMBL" id="GMN57587.1"/>
    </source>
</evidence>
<dbReference type="FunFam" id="1.10.287.280:FF:000001">
    <property type="entry name" value="DNA-directed RNA polymerase"/>
    <property type="match status" value="1"/>
</dbReference>
<dbReference type="Pfam" id="PF00940">
    <property type="entry name" value="RNA_pol"/>
    <property type="match status" value="2"/>
</dbReference>
<feature type="domain" description="DNA-directed RNA polymerase N-terminal" evidence="9">
    <location>
        <begin position="184"/>
        <end position="501"/>
    </location>
</feature>
<dbReference type="PROSITE" id="PS00489">
    <property type="entry name" value="RNA_POL_PHAGE_2"/>
    <property type="match status" value="1"/>
</dbReference>
<dbReference type="InterPro" id="IPR002092">
    <property type="entry name" value="DNA-dir_Rpol_phage-type"/>
</dbReference>
<dbReference type="FunFam" id="1.10.287.260:FF:000001">
    <property type="entry name" value="DNA-directed RNA polymerase"/>
    <property type="match status" value="1"/>
</dbReference>
<organism evidence="10 11">
    <name type="scientific">Ficus carica</name>
    <name type="common">Common fig</name>
    <dbReference type="NCBI Taxonomy" id="3494"/>
    <lineage>
        <taxon>Eukaryota</taxon>
        <taxon>Viridiplantae</taxon>
        <taxon>Streptophyta</taxon>
        <taxon>Embryophyta</taxon>
        <taxon>Tracheophyta</taxon>
        <taxon>Spermatophyta</taxon>
        <taxon>Magnoliopsida</taxon>
        <taxon>eudicotyledons</taxon>
        <taxon>Gunneridae</taxon>
        <taxon>Pentapetalae</taxon>
        <taxon>rosids</taxon>
        <taxon>fabids</taxon>
        <taxon>Rosales</taxon>
        <taxon>Moraceae</taxon>
        <taxon>Ficeae</taxon>
        <taxon>Ficus</taxon>
    </lineage>
</organism>
<keyword evidence="6" id="KW-0809">Transit peptide</keyword>
<dbReference type="Proteomes" id="UP001187192">
    <property type="component" value="Unassembled WGS sequence"/>
</dbReference>
<proteinExistence type="inferred from homology"/>
<keyword evidence="5" id="KW-0548">Nucleotidyltransferase</keyword>
<evidence type="ECO:0000256" key="2">
    <source>
        <dbReference type="ARBA" id="ARBA00012418"/>
    </source>
</evidence>
<dbReference type="PANTHER" id="PTHR10102:SF24">
    <property type="entry name" value="DNA-DIRECTED RNA POLYMERASE"/>
    <property type="match status" value="1"/>
</dbReference>
<evidence type="ECO:0000259" key="9">
    <source>
        <dbReference type="SMART" id="SM01311"/>
    </source>
</evidence>
<keyword evidence="4" id="KW-0808">Transferase</keyword>
<keyword evidence="3" id="KW-0240">DNA-directed RNA polymerase</keyword>
<evidence type="ECO:0000256" key="8">
    <source>
        <dbReference type="ARBA" id="ARBA00048552"/>
    </source>
</evidence>
<evidence type="ECO:0000256" key="4">
    <source>
        <dbReference type="ARBA" id="ARBA00022679"/>
    </source>
</evidence>
<dbReference type="GO" id="GO:0034245">
    <property type="term" value="C:mitochondrial DNA-directed RNA polymerase complex"/>
    <property type="evidence" value="ECO:0007669"/>
    <property type="project" value="TreeGrafter"/>
</dbReference>
<reference evidence="10" key="1">
    <citation type="submission" date="2023-07" db="EMBL/GenBank/DDBJ databases">
        <title>draft genome sequence of fig (Ficus carica).</title>
        <authorList>
            <person name="Takahashi T."/>
            <person name="Nishimura K."/>
        </authorList>
    </citation>
    <scope>NUCLEOTIDE SEQUENCE</scope>
</reference>
<comment type="similarity">
    <text evidence="1">Belongs to the phage and mitochondrial RNA polymerase family.</text>
</comment>
<dbReference type="Pfam" id="PF14700">
    <property type="entry name" value="RPOL_N"/>
    <property type="match status" value="1"/>
</dbReference>
<dbReference type="Gene3D" id="1.10.287.260">
    <property type="match status" value="1"/>
</dbReference>
<dbReference type="Gene3D" id="1.10.287.280">
    <property type="match status" value="1"/>
</dbReference>
<dbReference type="InterPro" id="IPR029262">
    <property type="entry name" value="RPOL_N"/>
</dbReference>
<evidence type="ECO:0000256" key="5">
    <source>
        <dbReference type="ARBA" id="ARBA00022695"/>
    </source>
</evidence>
<dbReference type="GO" id="GO:0006390">
    <property type="term" value="P:mitochondrial transcription"/>
    <property type="evidence" value="ECO:0007669"/>
    <property type="project" value="TreeGrafter"/>
</dbReference>
<dbReference type="Gene3D" id="1.10.150.20">
    <property type="entry name" value="5' to 3' exonuclease, C-terminal subdomain"/>
    <property type="match status" value="1"/>
</dbReference>
<dbReference type="GO" id="GO:0003677">
    <property type="term" value="F:DNA binding"/>
    <property type="evidence" value="ECO:0007669"/>
    <property type="project" value="InterPro"/>
</dbReference>
<dbReference type="SUPFAM" id="SSF56672">
    <property type="entry name" value="DNA/RNA polymerases"/>
    <property type="match status" value="1"/>
</dbReference>
<accession>A0AA88DLP2</accession>
<protein>
    <recommendedName>
        <fullName evidence="2">DNA-directed RNA polymerase</fullName>
        <ecNumber evidence="2">2.7.7.6</ecNumber>
    </recommendedName>
</protein>
<keyword evidence="11" id="KW-1185">Reference proteome</keyword>
<name>A0AA88DLP2_FICCA</name>
<comment type="catalytic activity">
    <reaction evidence="8">
        <text>RNA(n) + a ribonucleoside 5'-triphosphate = RNA(n+1) + diphosphate</text>
        <dbReference type="Rhea" id="RHEA:21248"/>
        <dbReference type="Rhea" id="RHEA-COMP:14527"/>
        <dbReference type="Rhea" id="RHEA-COMP:17342"/>
        <dbReference type="ChEBI" id="CHEBI:33019"/>
        <dbReference type="ChEBI" id="CHEBI:61557"/>
        <dbReference type="ChEBI" id="CHEBI:140395"/>
        <dbReference type="EC" id="2.7.7.6"/>
    </reaction>
</comment>
<dbReference type="InterPro" id="IPR043502">
    <property type="entry name" value="DNA/RNA_pol_sf"/>
</dbReference>
<evidence type="ECO:0000256" key="3">
    <source>
        <dbReference type="ARBA" id="ARBA00022478"/>
    </source>
</evidence>
<dbReference type="InterPro" id="IPR037159">
    <property type="entry name" value="RNA_POL_N_sf"/>
</dbReference>